<keyword evidence="3 5" id="KW-0808">Transferase</keyword>
<dbReference type="RefSeq" id="WP_341366693.1">
    <property type="nucleotide sequence ID" value="NZ_CP150951.2"/>
</dbReference>
<protein>
    <recommendedName>
        <fullName evidence="5">Chemotaxis protein methyltransferase</fullName>
        <ecNumber evidence="5">2.1.1.80</ecNumber>
    </recommendedName>
</protein>
<dbReference type="InterPro" id="IPR022642">
    <property type="entry name" value="CheR_C"/>
</dbReference>
<evidence type="ECO:0000256" key="2">
    <source>
        <dbReference type="ARBA" id="ARBA00022603"/>
    </source>
</evidence>
<dbReference type="SUPFAM" id="SSF47757">
    <property type="entry name" value="Chemotaxis receptor methyltransferase CheR, N-terminal domain"/>
    <property type="match status" value="1"/>
</dbReference>
<sequence length="290" mass="32647">MNEPTVIRPHETDLELRQVDFDAIAEIAHREFGLSLSPSKRQLVQSRLSRRVRALGLANFADYRSLLEGPNRGTEQTELLSALTTNVTKFFREIHHFERLRDDIMPDLVLRARKGERIRIWSAGCSSGQEPYSIALTALKCDPNIGATDFKILATDIDPAVLSKAQAALYRDEEIEGVPQSLFRPQDISHNPDGKSGEFTVSSDVRSLITFGVINLISKLPFSGGFNVIFCRNVAIYFDRRTQQEVWRKFANLLPEGGSLFIGHSERINKSDNADLETDGITIYRKLNAI</sequence>
<dbReference type="SUPFAM" id="SSF53335">
    <property type="entry name" value="S-adenosyl-L-methionine-dependent methyltransferases"/>
    <property type="match status" value="1"/>
</dbReference>
<reference evidence="8" key="1">
    <citation type="submission" date="2024-04" db="EMBL/GenBank/DDBJ databases">
        <title>Phylogenomic analyses of a clade within the roseobacter group suggest taxonomic reassignments of species of the genera Aestuariivita, Citreicella, Loktanella, Nautella, Pelagibaca, Ruegeria, Thalassobius, Thiobacimonas and Tropicibacter, and the proposal o.</title>
        <authorList>
            <person name="Jeon C.O."/>
        </authorList>
    </citation>
    <scope>NUCLEOTIDE SEQUENCE [LARGE SCALE GENOMIC DNA]</scope>
    <source>
        <strain evidence="8">BS5-3</strain>
    </source>
</reference>
<dbReference type="Gene3D" id="3.40.50.150">
    <property type="entry name" value="Vaccinia Virus protein VP39"/>
    <property type="match status" value="1"/>
</dbReference>
<dbReference type="PIRSF" id="PIRSF000410">
    <property type="entry name" value="CheR"/>
    <property type="match status" value="1"/>
</dbReference>
<dbReference type="PROSITE" id="PS50123">
    <property type="entry name" value="CHER"/>
    <property type="match status" value="1"/>
</dbReference>
<dbReference type="InterPro" id="IPR029063">
    <property type="entry name" value="SAM-dependent_MTases_sf"/>
</dbReference>
<dbReference type="InterPro" id="IPR000780">
    <property type="entry name" value="CheR_MeTrfase"/>
</dbReference>
<evidence type="ECO:0000256" key="4">
    <source>
        <dbReference type="ARBA" id="ARBA00022691"/>
    </source>
</evidence>
<feature type="domain" description="CheR-type methyltransferase" evidence="6">
    <location>
        <begin position="9"/>
        <end position="289"/>
    </location>
</feature>
<dbReference type="InterPro" id="IPR036804">
    <property type="entry name" value="CheR_N_sf"/>
</dbReference>
<dbReference type="InterPro" id="IPR026024">
    <property type="entry name" value="Chemotaxis_MeTrfase_CheR"/>
</dbReference>
<evidence type="ECO:0000313" key="7">
    <source>
        <dbReference type="EMBL" id="WZC48578.1"/>
    </source>
</evidence>
<dbReference type="Pfam" id="PF01739">
    <property type="entry name" value="CheR"/>
    <property type="match status" value="1"/>
</dbReference>
<name>A0ABZ2V260_9RHOB</name>
<gene>
    <name evidence="7" type="ORF">AABB29_17285</name>
</gene>
<dbReference type="PANTHER" id="PTHR24422:SF19">
    <property type="entry name" value="CHEMOTAXIS PROTEIN METHYLTRANSFERASE"/>
    <property type="match status" value="1"/>
</dbReference>
<proteinExistence type="predicted"/>
<evidence type="ECO:0000313" key="8">
    <source>
        <dbReference type="Proteomes" id="UP001440612"/>
    </source>
</evidence>
<dbReference type="Pfam" id="PF03705">
    <property type="entry name" value="CheR_N"/>
    <property type="match status" value="1"/>
</dbReference>
<accession>A0ABZ2V260</accession>
<dbReference type="InterPro" id="IPR050903">
    <property type="entry name" value="Bact_Chemotaxis_MeTrfase"/>
</dbReference>
<evidence type="ECO:0000256" key="1">
    <source>
        <dbReference type="ARBA" id="ARBA00001541"/>
    </source>
</evidence>
<keyword evidence="8" id="KW-1185">Reference proteome</keyword>
<organism evidence="7 8">
    <name type="scientific">Yoonia phaeophyticola</name>
    <dbReference type="NCBI Taxonomy" id="3137369"/>
    <lineage>
        <taxon>Bacteria</taxon>
        <taxon>Pseudomonadati</taxon>
        <taxon>Pseudomonadota</taxon>
        <taxon>Alphaproteobacteria</taxon>
        <taxon>Rhodobacterales</taxon>
        <taxon>Paracoccaceae</taxon>
        <taxon>Yoonia</taxon>
    </lineage>
</organism>
<evidence type="ECO:0000256" key="3">
    <source>
        <dbReference type="ARBA" id="ARBA00022679"/>
    </source>
</evidence>
<dbReference type="SMART" id="SM00138">
    <property type="entry name" value="MeTrc"/>
    <property type="match status" value="1"/>
</dbReference>
<evidence type="ECO:0000259" key="6">
    <source>
        <dbReference type="PROSITE" id="PS50123"/>
    </source>
</evidence>
<dbReference type="PANTHER" id="PTHR24422">
    <property type="entry name" value="CHEMOTAXIS PROTEIN METHYLTRANSFERASE"/>
    <property type="match status" value="1"/>
</dbReference>
<evidence type="ECO:0000256" key="5">
    <source>
        <dbReference type="PIRNR" id="PIRNR000410"/>
    </source>
</evidence>
<comment type="catalytic activity">
    <reaction evidence="1 5">
        <text>L-glutamyl-[protein] + S-adenosyl-L-methionine = [protein]-L-glutamate 5-O-methyl ester + S-adenosyl-L-homocysteine</text>
        <dbReference type="Rhea" id="RHEA:24452"/>
        <dbReference type="Rhea" id="RHEA-COMP:10208"/>
        <dbReference type="Rhea" id="RHEA-COMP:10311"/>
        <dbReference type="ChEBI" id="CHEBI:29973"/>
        <dbReference type="ChEBI" id="CHEBI:57856"/>
        <dbReference type="ChEBI" id="CHEBI:59789"/>
        <dbReference type="ChEBI" id="CHEBI:82795"/>
        <dbReference type="EC" id="2.1.1.80"/>
    </reaction>
</comment>
<dbReference type="EC" id="2.1.1.80" evidence="5"/>
<comment type="function">
    <text evidence="5">Methylation of the membrane-bound methyl-accepting chemotaxis proteins (MCP) to form gamma-glutamyl methyl ester residues in MCP.</text>
</comment>
<dbReference type="PRINTS" id="PR00996">
    <property type="entry name" value="CHERMTFRASE"/>
</dbReference>
<dbReference type="Proteomes" id="UP001440612">
    <property type="component" value="Chromosome"/>
</dbReference>
<dbReference type="EMBL" id="CP150951">
    <property type="protein sequence ID" value="WZC48578.1"/>
    <property type="molecule type" value="Genomic_DNA"/>
</dbReference>
<keyword evidence="4 5" id="KW-0949">S-adenosyl-L-methionine</keyword>
<keyword evidence="2 5" id="KW-0489">Methyltransferase</keyword>
<dbReference type="InterPro" id="IPR022641">
    <property type="entry name" value="CheR_N"/>
</dbReference>
<dbReference type="Gene3D" id="1.10.155.10">
    <property type="entry name" value="Chemotaxis receptor methyltransferase CheR, N-terminal domain"/>
    <property type="match status" value="1"/>
</dbReference>